<dbReference type="InterPro" id="IPR011006">
    <property type="entry name" value="CheY-like_superfamily"/>
</dbReference>
<dbReference type="EMBL" id="CM031827">
    <property type="protein sequence ID" value="KAG6722136.1"/>
    <property type="molecule type" value="Genomic_DNA"/>
</dbReference>
<dbReference type="SUPFAM" id="SSF52172">
    <property type="entry name" value="CheY-like"/>
    <property type="match status" value="1"/>
</dbReference>
<sequence>MAPTIESVYLGNGGLSEGNNKRSNRFVKATWKNNLTALVVDNVELCRVLERENLRAYGVETVAVETGEAAVELVASGSTFNLIFIDIYLPTMSGPEAVRQIRAMGVRSKIIGLTAIITEKDEQDFFAAGIDEFYEKPLDPDWFVPIIREVDNQI</sequence>
<evidence type="ECO:0000313" key="4">
    <source>
        <dbReference type="EMBL" id="KAG6722136.1"/>
    </source>
</evidence>
<dbReference type="Pfam" id="PF00072">
    <property type="entry name" value="Response_reg"/>
    <property type="match status" value="1"/>
</dbReference>
<comment type="caution">
    <text evidence="3">The sequence shown here is derived from an EMBL/GenBank/DDBJ whole genome shotgun (WGS) entry which is preliminary data.</text>
</comment>
<dbReference type="EMBL" id="CM031827">
    <property type="protein sequence ID" value="KAG6722137.1"/>
    <property type="molecule type" value="Genomic_DNA"/>
</dbReference>
<dbReference type="InterPro" id="IPR052048">
    <property type="entry name" value="ST_Response_Regulator"/>
</dbReference>
<dbReference type="AlphaFoldDB" id="A0A8T1R3T8"/>
<keyword evidence="5" id="KW-1185">Reference proteome</keyword>
<dbReference type="EMBL" id="CM031827">
    <property type="protein sequence ID" value="KAG6722138.1"/>
    <property type="molecule type" value="Genomic_DNA"/>
</dbReference>
<proteinExistence type="predicted"/>
<dbReference type="EMBL" id="CM031811">
    <property type="protein sequence ID" value="KAG6661140.1"/>
    <property type="molecule type" value="Genomic_DNA"/>
</dbReference>
<reference evidence="4" key="2">
    <citation type="submission" date="2021-01" db="EMBL/GenBank/DDBJ databases">
        <authorList>
            <person name="Lovell J.T."/>
            <person name="Bentley N."/>
            <person name="Bhattarai G."/>
            <person name="Jenkins J.W."/>
            <person name="Sreedasyam A."/>
            <person name="Alarcon Y."/>
            <person name="Bock C."/>
            <person name="Boston L."/>
            <person name="Carlson J."/>
            <person name="Cervantes K."/>
            <person name="Clermont K."/>
            <person name="Krom N."/>
            <person name="Kubenka K."/>
            <person name="Mamidi S."/>
            <person name="Mattison C."/>
            <person name="Monteros M."/>
            <person name="Pisani C."/>
            <person name="Plott C."/>
            <person name="Rajasekar S."/>
            <person name="Rhein H.S."/>
            <person name="Rohla C."/>
            <person name="Song M."/>
            <person name="Hilaire R.S."/>
            <person name="Shu S."/>
            <person name="Wells L."/>
            <person name="Wang X."/>
            <person name="Webber J."/>
            <person name="Heerema R.J."/>
            <person name="Klein P."/>
            <person name="Conner P."/>
            <person name="Grauke L."/>
            <person name="Grimwood J."/>
            <person name="Schmutz J."/>
            <person name="Randall J.J."/>
        </authorList>
    </citation>
    <scope>NUCLEOTIDE SEQUENCE</scope>
    <source>
        <tissue evidence="4">Leaf</tissue>
    </source>
</reference>
<accession>A0A8T1R3T8</accession>
<organism evidence="3 5">
    <name type="scientific">Carya illinoinensis</name>
    <name type="common">Pecan</name>
    <dbReference type="NCBI Taxonomy" id="32201"/>
    <lineage>
        <taxon>Eukaryota</taxon>
        <taxon>Viridiplantae</taxon>
        <taxon>Streptophyta</taxon>
        <taxon>Embryophyta</taxon>
        <taxon>Tracheophyta</taxon>
        <taxon>Spermatophyta</taxon>
        <taxon>Magnoliopsida</taxon>
        <taxon>eudicotyledons</taxon>
        <taxon>Gunneridae</taxon>
        <taxon>Pentapetalae</taxon>
        <taxon>rosids</taxon>
        <taxon>fabids</taxon>
        <taxon>Fagales</taxon>
        <taxon>Juglandaceae</taxon>
        <taxon>Carya</taxon>
    </lineage>
</organism>
<evidence type="ECO:0000259" key="2">
    <source>
        <dbReference type="PROSITE" id="PS50110"/>
    </source>
</evidence>
<dbReference type="PANTHER" id="PTHR43228">
    <property type="entry name" value="TWO-COMPONENT RESPONSE REGULATOR"/>
    <property type="match status" value="1"/>
</dbReference>
<name>A0A8T1R3T8_CARIL</name>
<feature type="domain" description="Response regulatory" evidence="2">
    <location>
        <begin position="36"/>
        <end position="151"/>
    </location>
</feature>
<dbReference type="CDD" id="cd17546">
    <property type="entry name" value="REC_hyHK_CKI1_RcsC-like"/>
    <property type="match status" value="1"/>
</dbReference>
<dbReference type="OrthoDB" id="21225at2759"/>
<dbReference type="Proteomes" id="UP000811609">
    <property type="component" value="Chromosome 3"/>
</dbReference>
<dbReference type="EMBL" id="CM031811">
    <property type="protein sequence ID" value="KAG6661138.1"/>
    <property type="molecule type" value="Genomic_DNA"/>
</dbReference>
<evidence type="ECO:0000256" key="1">
    <source>
        <dbReference type="PROSITE-ProRule" id="PRU00169"/>
    </source>
</evidence>
<gene>
    <name evidence="3" type="ORF">CIPAW_03G153300</name>
    <name evidence="4" type="ORF">I3842_03G146600</name>
</gene>
<evidence type="ECO:0000313" key="3">
    <source>
        <dbReference type="EMBL" id="KAG6661139.1"/>
    </source>
</evidence>
<dbReference type="PROSITE" id="PS50110">
    <property type="entry name" value="RESPONSE_REGULATORY"/>
    <property type="match status" value="1"/>
</dbReference>
<dbReference type="GO" id="GO:0000160">
    <property type="term" value="P:phosphorelay signal transduction system"/>
    <property type="evidence" value="ECO:0007669"/>
    <property type="project" value="InterPro"/>
</dbReference>
<protein>
    <recommendedName>
        <fullName evidence="2">Response regulatory domain-containing protein</fullName>
    </recommendedName>
</protein>
<reference evidence="3" key="1">
    <citation type="submission" date="2020-12" db="EMBL/GenBank/DDBJ databases">
        <title>WGS assembly of Carya illinoinensis cv. Pawnee.</title>
        <authorList>
            <person name="Platts A."/>
            <person name="Shu S."/>
            <person name="Wright S."/>
            <person name="Barry K."/>
            <person name="Edger P."/>
            <person name="Pires J.C."/>
            <person name="Schmutz J."/>
        </authorList>
    </citation>
    <scope>NUCLEOTIDE SEQUENCE</scope>
    <source>
        <tissue evidence="3">Leaf</tissue>
    </source>
</reference>
<evidence type="ECO:0000313" key="5">
    <source>
        <dbReference type="Proteomes" id="UP000811609"/>
    </source>
</evidence>
<dbReference type="InterPro" id="IPR001789">
    <property type="entry name" value="Sig_transdc_resp-reg_receiver"/>
</dbReference>
<dbReference type="PANTHER" id="PTHR43228:SF17">
    <property type="entry name" value="HISTIDINE KINASE RESPONSE REGULATOR AND TRANSCRIPTION FACTOR RR-A-TYPE FAMILY-RELATED"/>
    <property type="match status" value="1"/>
</dbReference>
<dbReference type="Proteomes" id="UP000811246">
    <property type="component" value="Chromosome 3"/>
</dbReference>
<dbReference type="EMBL" id="CM031811">
    <property type="protein sequence ID" value="KAG6661139.1"/>
    <property type="molecule type" value="Genomic_DNA"/>
</dbReference>
<dbReference type="SMART" id="SM00448">
    <property type="entry name" value="REC"/>
    <property type="match status" value="1"/>
</dbReference>
<dbReference type="Gene3D" id="3.40.50.2300">
    <property type="match status" value="1"/>
</dbReference>
<keyword evidence="1" id="KW-0597">Phosphoprotein</keyword>
<feature type="modified residue" description="4-aspartylphosphate" evidence="1">
    <location>
        <position position="86"/>
    </location>
</feature>